<sequence>MIAITISSSMSVKPDEFLCVEYFCMTIPS</sequence>
<name>A0A382JXL7_9ZZZZ</name>
<reference evidence="1" key="1">
    <citation type="submission" date="2018-05" db="EMBL/GenBank/DDBJ databases">
        <authorList>
            <person name="Lanie J.A."/>
            <person name="Ng W.-L."/>
            <person name="Kazmierczak K.M."/>
            <person name="Andrzejewski T.M."/>
            <person name="Davidsen T.M."/>
            <person name="Wayne K.J."/>
            <person name="Tettelin H."/>
            <person name="Glass J.I."/>
            <person name="Rusch D."/>
            <person name="Podicherti R."/>
            <person name="Tsui H.-C.T."/>
            <person name="Winkler M.E."/>
        </authorList>
    </citation>
    <scope>NUCLEOTIDE SEQUENCE</scope>
</reference>
<organism evidence="1">
    <name type="scientific">marine metagenome</name>
    <dbReference type="NCBI Taxonomy" id="408172"/>
    <lineage>
        <taxon>unclassified sequences</taxon>
        <taxon>metagenomes</taxon>
        <taxon>ecological metagenomes</taxon>
    </lineage>
</organism>
<accession>A0A382JXL7</accession>
<feature type="non-terminal residue" evidence="1">
    <location>
        <position position="29"/>
    </location>
</feature>
<proteinExistence type="predicted"/>
<dbReference type="AlphaFoldDB" id="A0A382JXL7"/>
<dbReference type="EMBL" id="UINC01076480">
    <property type="protein sequence ID" value="SVC15697.1"/>
    <property type="molecule type" value="Genomic_DNA"/>
</dbReference>
<evidence type="ECO:0000313" key="1">
    <source>
        <dbReference type="EMBL" id="SVC15697.1"/>
    </source>
</evidence>
<protein>
    <submittedName>
        <fullName evidence="1">Uncharacterized protein</fullName>
    </submittedName>
</protein>
<gene>
    <name evidence="1" type="ORF">METZ01_LOCUS268551</name>
</gene>